<evidence type="ECO:0000313" key="8">
    <source>
        <dbReference type="Proteomes" id="UP000694408"/>
    </source>
</evidence>
<dbReference type="Proteomes" id="UP000694408">
    <property type="component" value="Unplaced"/>
</dbReference>
<dbReference type="Gene3D" id="1.20.1250.20">
    <property type="entry name" value="MFS general substrate transporter like domains"/>
    <property type="match status" value="1"/>
</dbReference>
<keyword evidence="4 5" id="KW-0472">Membrane</keyword>
<comment type="subcellular location">
    <subcellularLocation>
        <location evidence="1">Membrane</location>
        <topology evidence="1">Multi-pass membrane protein</topology>
    </subcellularLocation>
</comment>
<feature type="transmembrane region" description="Helical" evidence="5">
    <location>
        <begin position="79"/>
        <end position="97"/>
    </location>
</feature>
<proteinExistence type="predicted"/>
<evidence type="ECO:0000256" key="3">
    <source>
        <dbReference type="ARBA" id="ARBA00022989"/>
    </source>
</evidence>
<name>A0A8C5IEK4_JUNHY</name>
<dbReference type="PROSITE" id="PS50850">
    <property type="entry name" value="MFS"/>
    <property type="match status" value="1"/>
</dbReference>
<evidence type="ECO:0000256" key="4">
    <source>
        <dbReference type="ARBA" id="ARBA00023136"/>
    </source>
</evidence>
<dbReference type="PANTHER" id="PTHR24064">
    <property type="entry name" value="SOLUTE CARRIER FAMILY 22 MEMBER"/>
    <property type="match status" value="1"/>
</dbReference>
<sequence>MAAMGTCSSFAPTFSVYCLFRFLTGMAFSGIVLNSVSLSLEWMPTHMRALVGTFMGYCYTVGQFLLAGFAFAVPDWRQLQLVVSLPFFGFFLYSWWLTESARWLVMVGRSHQALRELQKVARINGKKEEGDKLDIETLRSHMEKEMTSSKTRHTVVDLVRTPVLRRISFCLCFVWFSTSFAYYGLAMDLENFEFNIYVIQLIFGAVDIPAKLVSILTITYVGRRFTQAAALILAGLAILANVLVPRDLRTLRTALAVFGKGCLAASFNCVFLYTGELYPTVIRQTGMGMANTMSRLGSIMAPLVKIVGELFPALPFVIYGAAPVVSGLVAAFLPETRNMALPETVEEVEGRWGWRGTG</sequence>
<evidence type="ECO:0000313" key="7">
    <source>
        <dbReference type="Ensembl" id="ENSJHYP00000002318.1"/>
    </source>
</evidence>
<dbReference type="Ensembl" id="ENSJHYT00000002893.1">
    <property type="protein sequence ID" value="ENSJHYP00000002318.1"/>
    <property type="gene ID" value="ENSJHYG00000001933.1"/>
</dbReference>
<feature type="transmembrane region" description="Helical" evidence="5">
    <location>
        <begin position="167"/>
        <end position="185"/>
    </location>
</feature>
<feature type="transmembrane region" description="Helical" evidence="5">
    <location>
        <begin position="251"/>
        <end position="273"/>
    </location>
</feature>
<feature type="transmembrane region" description="Helical" evidence="5">
    <location>
        <begin position="14"/>
        <end position="37"/>
    </location>
</feature>
<evidence type="ECO:0000256" key="2">
    <source>
        <dbReference type="ARBA" id="ARBA00022692"/>
    </source>
</evidence>
<organism evidence="7 8">
    <name type="scientific">Junco hyemalis</name>
    <name type="common">Dark-eyed junco</name>
    <dbReference type="NCBI Taxonomy" id="40217"/>
    <lineage>
        <taxon>Eukaryota</taxon>
        <taxon>Metazoa</taxon>
        <taxon>Chordata</taxon>
        <taxon>Craniata</taxon>
        <taxon>Vertebrata</taxon>
        <taxon>Euteleostomi</taxon>
        <taxon>Archelosauria</taxon>
        <taxon>Archosauria</taxon>
        <taxon>Dinosauria</taxon>
        <taxon>Saurischia</taxon>
        <taxon>Theropoda</taxon>
        <taxon>Coelurosauria</taxon>
        <taxon>Aves</taxon>
        <taxon>Neognathae</taxon>
        <taxon>Neoaves</taxon>
        <taxon>Telluraves</taxon>
        <taxon>Australaves</taxon>
        <taxon>Passeriformes</taxon>
        <taxon>Passerellidae</taxon>
        <taxon>Junco</taxon>
    </lineage>
</organism>
<dbReference type="AlphaFoldDB" id="A0A8C5IEK4"/>
<feature type="domain" description="Major facilitator superfamily (MFS) profile" evidence="6">
    <location>
        <begin position="1"/>
        <end position="338"/>
    </location>
</feature>
<keyword evidence="2 5" id="KW-0812">Transmembrane</keyword>
<accession>A0A8C5IEK4</accession>
<dbReference type="OMA" id="SLEWMPT"/>
<feature type="transmembrane region" description="Helical" evidence="5">
    <location>
        <begin position="310"/>
        <end position="333"/>
    </location>
</feature>
<dbReference type="InterPro" id="IPR005828">
    <property type="entry name" value="MFS_sugar_transport-like"/>
</dbReference>
<dbReference type="InterPro" id="IPR036259">
    <property type="entry name" value="MFS_trans_sf"/>
</dbReference>
<protein>
    <recommendedName>
        <fullName evidence="6">Major facilitator superfamily (MFS) profile domain-containing protein</fullName>
    </recommendedName>
</protein>
<dbReference type="GO" id="GO:0022857">
    <property type="term" value="F:transmembrane transporter activity"/>
    <property type="evidence" value="ECO:0007669"/>
    <property type="project" value="InterPro"/>
</dbReference>
<dbReference type="Pfam" id="PF00083">
    <property type="entry name" value="Sugar_tr"/>
    <property type="match status" value="1"/>
</dbReference>
<feature type="transmembrane region" description="Helical" evidence="5">
    <location>
        <begin position="49"/>
        <end position="73"/>
    </location>
</feature>
<dbReference type="FunFam" id="1.20.1250.20:FF:000023">
    <property type="entry name" value="Solute carrier family 22 member 6"/>
    <property type="match status" value="1"/>
</dbReference>
<evidence type="ECO:0000256" key="5">
    <source>
        <dbReference type="SAM" id="Phobius"/>
    </source>
</evidence>
<keyword evidence="3 5" id="KW-1133">Transmembrane helix</keyword>
<keyword evidence="8" id="KW-1185">Reference proteome</keyword>
<dbReference type="GO" id="GO:0016020">
    <property type="term" value="C:membrane"/>
    <property type="evidence" value="ECO:0007669"/>
    <property type="project" value="UniProtKB-SubCell"/>
</dbReference>
<dbReference type="InterPro" id="IPR020846">
    <property type="entry name" value="MFS_dom"/>
</dbReference>
<reference evidence="7" key="2">
    <citation type="submission" date="2025-09" db="UniProtKB">
        <authorList>
            <consortium name="Ensembl"/>
        </authorList>
    </citation>
    <scope>IDENTIFICATION</scope>
</reference>
<feature type="transmembrane region" description="Helical" evidence="5">
    <location>
        <begin position="197"/>
        <end position="221"/>
    </location>
</feature>
<evidence type="ECO:0000256" key="1">
    <source>
        <dbReference type="ARBA" id="ARBA00004141"/>
    </source>
</evidence>
<dbReference type="SUPFAM" id="SSF103473">
    <property type="entry name" value="MFS general substrate transporter"/>
    <property type="match status" value="1"/>
</dbReference>
<reference evidence="7" key="1">
    <citation type="submission" date="2025-08" db="UniProtKB">
        <authorList>
            <consortium name="Ensembl"/>
        </authorList>
    </citation>
    <scope>IDENTIFICATION</scope>
</reference>
<feature type="transmembrane region" description="Helical" evidence="5">
    <location>
        <begin position="228"/>
        <end position="245"/>
    </location>
</feature>
<evidence type="ECO:0000259" key="6">
    <source>
        <dbReference type="PROSITE" id="PS50850"/>
    </source>
</evidence>